<proteinExistence type="predicted"/>
<name>A0A5J9SPH5_9POAL</name>
<dbReference type="OrthoDB" id="600752at2759"/>
<keyword evidence="4" id="KW-1185">Reference proteome</keyword>
<evidence type="ECO:0000313" key="3">
    <source>
        <dbReference type="EMBL" id="TVU00819.1"/>
    </source>
</evidence>
<evidence type="ECO:0000256" key="2">
    <source>
        <dbReference type="SAM" id="SignalP"/>
    </source>
</evidence>
<dbReference type="EMBL" id="RWGY01000541">
    <property type="protein sequence ID" value="TVU00819.1"/>
    <property type="molecule type" value="Genomic_DNA"/>
</dbReference>
<organism evidence="3 4">
    <name type="scientific">Eragrostis curvula</name>
    <name type="common">weeping love grass</name>
    <dbReference type="NCBI Taxonomy" id="38414"/>
    <lineage>
        <taxon>Eukaryota</taxon>
        <taxon>Viridiplantae</taxon>
        <taxon>Streptophyta</taxon>
        <taxon>Embryophyta</taxon>
        <taxon>Tracheophyta</taxon>
        <taxon>Spermatophyta</taxon>
        <taxon>Magnoliopsida</taxon>
        <taxon>Liliopsida</taxon>
        <taxon>Poales</taxon>
        <taxon>Poaceae</taxon>
        <taxon>PACMAD clade</taxon>
        <taxon>Chloridoideae</taxon>
        <taxon>Eragrostideae</taxon>
        <taxon>Eragrostidinae</taxon>
        <taxon>Eragrostis</taxon>
    </lineage>
</organism>
<dbReference type="AlphaFoldDB" id="A0A5J9SPH5"/>
<comment type="caution">
    <text evidence="3">The sequence shown here is derived from an EMBL/GenBank/DDBJ whole genome shotgun (WGS) entry which is preliminary data.</text>
</comment>
<feature type="signal peptide" evidence="2">
    <location>
        <begin position="1"/>
        <end position="22"/>
    </location>
</feature>
<feature type="chain" id="PRO_5023943212" evidence="2">
    <location>
        <begin position="23"/>
        <end position="144"/>
    </location>
</feature>
<sequence>MEAMAKIFVFLLLCCFCAAGNASYQPCKLSDLDVTQAVMPGPVVGGYREYAVALTNGCVCSQINLKLACPGFNPSVRVYPAGVLSMDREGKLCTLTLNGSAIGIGPENTVMFSYSSRSQISFKPVSSTIVCSDASAPAPAPESS</sequence>
<gene>
    <name evidence="3" type="ORF">EJB05_53737</name>
</gene>
<accession>A0A5J9SPH5</accession>
<protein>
    <submittedName>
        <fullName evidence="3">Uncharacterized protein</fullName>
    </submittedName>
</protein>
<evidence type="ECO:0000313" key="4">
    <source>
        <dbReference type="Proteomes" id="UP000324897"/>
    </source>
</evidence>
<dbReference type="InterPro" id="IPR040361">
    <property type="entry name" value="TPD1"/>
</dbReference>
<reference evidence="3 4" key="1">
    <citation type="journal article" date="2019" name="Sci. Rep.">
        <title>A high-quality genome of Eragrostis curvula grass provides insights into Poaceae evolution and supports new strategies to enhance forage quality.</title>
        <authorList>
            <person name="Carballo J."/>
            <person name="Santos B.A.C.M."/>
            <person name="Zappacosta D."/>
            <person name="Garbus I."/>
            <person name="Selva J.P."/>
            <person name="Gallo C.A."/>
            <person name="Diaz A."/>
            <person name="Albertini E."/>
            <person name="Caccamo M."/>
            <person name="Echenique V."/>
        </authorList>
    </citation>
    <scope>NUCLEOTIDE SEQUENCE [LARGE SCALE GENOMIC DNA]</scope>
    <source>
        <strain evidence="4">cv. Victoria</strain>
        <tissue evidence="3">Leaf</tissue>
    </source>
</reference>
<dbReference type="PANTHER" id="PTHR33184:SF50">
    <property type="entry name" value="PUTATIVE-RELATED"/>
    <property type="match status" value="1"/>
</dbReference>
<dbReference type="Gramene" id="TVU00819">
    <property type="protein sequence ID" value="TVU00819"/>
    <property type="gene ID" value="EJB05_53737"/>
</dbReference>
<evidence type="ECO:0000256" key="1">
    <source>
        <dbReference type="ARBA" id="ARBA00022729"/>
    </source>
</evidence>
<dbReference type="Pfam" id="PF24068">
    <property type="entry name" value="TPD1_C"/>
    <property type="match status" value="1"/>
</dbReference>
<dbReference type="GO" id="GO:0001709">
    <property type="term" value="P:cell fate determination"/>
    <property type="evidence" value="ECO:0007669"/>
    <property type="project" value="TreeGrafter"/>
</dbReference>
<dbReference type="PANTHER" id="PTHR33184">
    <property type="entry name" value="PROTEIN TAPETUM DETERMINANT 1-LIKE-RELATED"/>
    <property type="match status" value="1"/>
</dbReference>
<dbReference type="Proteomes" id="UP000324897">
    <property type="component" value="Unassembled WGS sequence"/>
</dbReference>
<keyword evidence="1 2" id="KW-0732">Signal</keyword>